<dbReference type="GO" id="GO:0007155">
    <property type="term" value="P:cell adhesion"/>
    <property type="evidence" value="ECO:0007669"/>
    <property type="project" value="InterPro"/>
</dbReference>
<evidence type="ECO:0000313" key="4">
    <source>
        <dbReference type="EMBL" id="AZQ44073.1"/>
    </source>
</evidence>
<dbReference type="EMBL" id="CP034549">
    <property type="protein sequence ID" value="AZQ44073.1"/>
    <property type="molecule type" value="Genomic_DNA"/>
</dbReference>
<feature type="chain" id="PRO_5019471867" description="Curlin" evidence="3">
    <location>
        <begin position="20"/>
        <end position="422"/>
    </location>
</feature>
<reference evidence="4 5" key="1">
    <citation type="submission" date="2018-12" db="EMBL/GenBank/DDBJ databases">
        <title>Complete genome of Nonlabens sp. MJ115.</title>
        <authorList>
            <person name="Choi H.S."/>
            <person name="Jung J."/>
        </authorList>
    </citation>
    <scope>NUCLEOTIDE SEQUENCE [LARGE SCALE GENOMIC DNA]</scope>
    <source>
        <strain evidence="4 5">MJ115</strain>
    </source>
</reference>
<evidence type="ECO:0000256" key="3">
    <source>
        <dbReference type="SAM" id="SignalP"/>
    </source>
</evidence>
<dbReference type="RefSeq" id="WP_126447148.1">
    <property type="nucleotide sequence ID" value="NZ_CP034549.1"/>
</dbReference>
<dbReference type="OrthoDB" id="1143599at2"/>
<evidence type="ECO:0000256" key="2">
    <source>
        <dbReference type="ARBA" id="ARBA00022729"/>
    </source>
</evidence>
<evidence type="ECO:0008006" key="6">
    <source>
        <dbReference type="Google" id="ProtNLM"/>
    </source>
</evidence>
<gene>
    <name evidence="4" type="ORF">EJ995_07455</name>
</gene>
<name>A0A3S9MYF1_9FLAO</name>
<dbReference type="AlphaFoldDB" id="A0A3S9MYF1"/>
<proteinExistence type="inferred from homology"/>
<protein>
    <recommendedName>
        <fullName evidence="6">Curlin</fullName>
    </recommendedName>
</protein>
<organism evidence="4 5">
    <name type="scientific">Nonlabens ponticola</name>
    <dbReference type="NCBI Taxonomy" id="2496866"/>
    <lineage>
        <taxon>Bacteria</taxon>
        <taxon>Pseudomonadati</taxon>
        <taxon>Bacteroidota</taxon>
        <taxon>Flavobacteriia</taxon>
        <taxon>Flavobacteriales</taxon>
        <taxon>Flavobacteriaceae</taxon>
        <taxon>Nonlabens</taxon>
    </lineage>
</organism>
<dbReference type="GO" id="GO:0009289">
    <property type="term" value="C:pilus"/>
    <property type="evidence" value="ECO:0007669"/>
    <property type="project" value="InterPro"/>
</dbReference>
<feature type="signal peptide" evidence="3">
    <location>
        <begin position="1"/>
        <end position="19"/>
    </location>
</feature>
<evidence type="ECO:0000256" key="1">
    <source>
        <dbReference type="ARBA" id="ARBA00009766"/>
    </source>
</evidence>
<sequence>MKHLIITASALLVGSIAAAQSQQPIVAPVAQTISTASAAQGGNSSKVDQSGIGSDAVVAQQGTANGSFIAQAGTDNGNRNVADVLQHGNVQPSISGHLNYSDIAQVGAGNEFMVTQQGDLNQMFGTQDGVDNAALVQQGADGPQQAEGNLALVDQSGLGNDAEVQQRWDNNQSSILQSNDAVAGVGNKSFQSQKANPNQSAGHRAIGEQYGDGNQLVQIQEGPGSGNYAQSNQGNATTAATTAFAQQVQSGEGNEAYNTQFGVNDESFQEQVGSDNLAEVKQNTLPTIGADNYAAQFQDGSDNEARADQNGFNQDAFQEQYGTNNVSTIKQRAGQVAGNLALSIQRGDANISAITQNLDGNSAMVDQLGDGHHSVVNQNASQNASARPNAGFNTATVTQRNANVSLTRATQRAAAVKRHFNN</sequence>
<keyword evidence="5" id="KW-1185">Reference proteome</keyword>
<dbReference type="Pfam" id="PF07012">
    <property type="entry name" value="Curlin_rpt"/>
    <property type="match status" value="1"/>
</dbReference>
<comment type="similarity">
    <text evidence="1">Belongs to the CsgA/CsgB family.</text>
</comment>
<dbReference type="KEGG" id="noj:EJ995_07455"/>
<dbReference type="InterPro" id="IPR009742">
    <property type="entry name" value="Curlin_rpt"/>
</dbReference>
<keyword evidence="2 3" id="KW-0732">Signal</keyword>
<evidence type="ECO:0000313" key="5">
    <source>
        <dbReference type="Proteomes" id="UP000279600"/>
    </source>
</evidence>
<dbReference type="Proteomes" id="UP000279600">
    <property type="component" value="Chromosome"/>
</dbReference>
<accession>A0A3S9MYF1</accession>